<dbReference type="RefSeq" id="WP_021930269.1">
    <property type="nucleotide sequence ID" value="NZ_AP023322.1"/>
</dbReference>
<evidence type="ECO:0000313" key="5">
    <source>
        <dbReference type="EMBL" id="BCI64209.1"/>
    </source>
</evidence>
<proteinExistence type="inferred from homology"/>
<accession>A0A7G1HWY6</accession>
<dbReference type="GO" id="GO:0050821">
    <property type="term" value="P:protein stabilization"/>
    <property type="evidence" value="ECO:0007669"/>
    <property type="project" value="TreeGrafter"/>
</dbReference>
<gene>
    <name evidence="5" type="ORF">Cop2CBH44_25620</name>
</gene>
<keyword evidence="2 4" id="KW-0732">Signal</keyword>
<evidence type="ECO:0000256" key="4">
    <source>
        <dbReference type="SAM" id="SignalP"/>
    </source>
</evidence>
<feature type="chain" id="PRO_5028891805" evidence="4">
    <location>
        <begin position="20"/>
        <end position="168"/>
    </location>
</feature>
<dbReference type="GO" id="GO:0005829">
    <property type="term" value="C:cytosol"/>
    <property type="evidence" value="ECO:0007669"/>
    <property type="project" value="TreeGrafter"/>
</dbReference>
<dbReference type="GO" id="GO:0051082">
    <property type="term" value="F:unfolded protein binding"/>
    <property type="evidence" value="ECO:0007669"/>
    <property type="project" value="InterPro"/>
</dbReference>
<dbReference type="Gene3D" id="3.30.910.20">
    <property type="entry name" value="Skp domain"/>
    <property type="match status" value="1"/>
</dbReference>
<evidence type="ECO:0000313" key="6">
    <source>
        <dbReference type="Proteomes" id="UP000594042"/>
    </source>
</evidence>
<dbReference type="AlphaFoldDB" id="A0A7G1HWY6"/>
<dbReference type="InterPro" id="IPR005632">
    <property type="entry name" value="Chaperone_Skp"/>
</dbReference>
<dbReference type="Pfam" id="PF03938">
    <property type="entry name" value="OmpH"/>
    <property type="match status" value="1"/>
</dbReference>
<comment type="similarity">
    <text evidence="1">Belongs to the Skp family.</text>
</comment>
<dbReference type="InterPro" id="IPR024930">
    <property type="entry name" value="Skp_dom_sf"/>
</dbReference>
<dbReference type="EMBL" id="AP023322">
    <property type="protein sequence ID" value="BCI64209.1"/>
    <property type="molecule type" value="Genomic_DNA"/>
</dbReference>
<dbReference type="SMART" id="SM00935">
    <property type="entry name" value="OmpH"/>
    <property type="match status" value="1"/>
</dbReference>
<evidence type="ECO:0000256" key="1">
    <source>
        <dbReference type="ARBA" id="ARBA00009091"/>
    </source>
</evidence>
<keyword evidence="3" id="KW-0175">Coiled coil</keyword>
<organism evidence="5 6">
    <name type="scientific">Coprobacter secundus subsp. similis</name>
    <dbReference type="NCBI Taxonomy" id="2751153"/>
    <lineage>
        <taxon>Bacteria</taxon>
        <taxon>Pseudomonadati</taxon>
        <taxon>Bacteroidota</taxon>
        <taxon>Bacteroidia</taxon>
        <taxon>Bacteroidales</taxon>
        <taxon>Barnesiellaceae</taxon>
        <taxon>Coprobacter</taxon>
    </lineage>
</organism>
<feature type="coiled-coil region" evidence="3">
    <location>
        <begin position="42"/>
        <end position="108"/>
    </location>
</feature>
<keyword evidence="6" id="KW-1185">Reference proteome</keyword>
<dbReference type="Proteomes" id="UP000594042">
    <property type="component" value="Chromosome"/>
</dbReference>
<dbReference type="PANTHER" id="PTHR35089:SF1">
    <property type="entry name" value="CHAPERONE PROTEIN SKP"/>
    <property type="match status" value="1"/>
</dbReference>
<dbReference type="PANTHER" id="PTHR35089">
    <property type="entry name" value="CHAPERONE PROTEIN SKP"/>
    <property type="match status" value="1"/>
</dbReference>
<sequence>MFKKLVIVLLCAMPLSVFAQYKFGTINTQEVFALMPEKATAEKTLQDLAKKYEDEFVKMREEFNKKYKEFMAQDSLPENIKARRMQEVQELQQRIQNFQEVAQGDIEKQQQQLFAPIEKKLTDAIKSVGTEQKFTYIFDLASPMPVILYHGAPSEDVTAAVKTKLGLK</sequence>
<dbReference type="SUPFAM" id="SSF111384">
    <property type="entry name" value="OmpH-like"/>
    <property type="match status" value="1"/>
</dbReference>
<protein>
    <submittedName>
        <fullName evidence="5">Membrane protein</fullName>
    </submittedName>
</protein>
<dbReference type="KEGG" id="copr:Cop2CBH44_25620"/>
<feature type="signal peptide" evidence="4">
    <location>
        <begin position="1"/>
        <end position="19"/>
    </location>
</feature>
<evidence type="ECO:0000256" key="3">
    <source>
        <dbReference type="SAM" id="Coils"/>
    </source>
</evidence>
<name>A0A7G1HWY6_9BACT</name>
<reference evidence="6" key="1">
    <citation type="submission" date="2020-07" db="EMBL/GenBank/DDBJ databases">
        <title>Complete genome sequencing of Coprobacter sp. strain 2CBH44.</title>
        <authorList>
            <person name="Sakamoto M."/>
            <person name="Murakami T."/>
            <person name="Mori H."/>
        </authorList>
    </citation>
    <scope>NUCLEOTIDE SEQUENCE [LARGE SCALE GENOMIC DNA]</scope>
    <source>
        <strain evidence="6">2CBH44</strain>
    </source>
</reference>
<evidence type="ECO:0000256" key="2">
    <source>
        <dbReference type="ARBA" id="ARBA00022729"/>
    </source>
</evidence>